<feature type="compositionally biased region" description="Basic and acidic residues" evidence="11">
    <location>
        <begin position="330"/>
        <end position="342"/>
    </location>
</feature>
<keyword evidence="4 12" id="KW-1133">Transmembrane helix</keyword>
<evidence type="ECO:0000313" key="16">
    <source>
        <dbReference type="RefSeq" id="XP_022092515.1"/>
    </source>
</evidence>
<evidence type="ECO:0000256" key="4">
    <source>
        <dbReference type="ARBA" id="ARBA00022989"/>
    </source>
</evidence>
<feature type="transmembrane region" description="Helical" evidence="12">
    <location>
        <begin position="349"/>
        <end position="369"/>
    </location>
</feature>
<dbReference type="InterPro" id="IPR000276">
    <property type="entry name" value="GPCR_Rhodpsn"/>
</dbReference>
<evidence type="ECO:0000256" key="1">
    <source>
        <dbReference type="ARBA" id="ARBA00004651"/>
    </source>
</evidence>
<feature type="transmembrane region" description="Helical" evidence="12">
    <location>
        <begin position="213"/>
        <end position="238"/>
    </location>
</feature>
<evidence type="ECO:0000313" key="14">
    <source>
        <dbReference type="Proteomes" id="UP000694845"/>
    </source>
</evidence>
<dbReference type="OMA" id="FVYVLMK"/>
<evidence type="ECO:0000256" key="11">
    <source>
        <dbReference type="SAM" id="MobiDB-lite"/>
    </source>
</evidence>
<dbReference type="AlphaFoldDB" id="A0A8B7YJD1"/>
<dbReference type="PRINTS" id="PR00237">
    <property type="entry name" value="GPCRRHODOPSN"/>
</dbReference>
<evidence type="ECO:0000256" key="6">
    <source>
        <dbReference type="ARBA" id="ARBA00023136"/>
    </source>
</evidence>
<comment type="similarity">
    <text evidence="10">Belongs to the G-protein coupled receptor 1 family.</text>
</comment>
<keyword evidence="2" id="KW-1003">Cell membrane</keyword>
<evidence type="ECO:0000256" key="10">
    <source>
        <dbReference type="RuleBase" id="RU000688"/>
    </source>
</evidence>
<evidence type="ECO:0000256" key="8">
    <source>
        <dbReference type="ARBA" id="ARBA00023180"/>
    </source>
</evidence>
<feature type="region of interest" description="Disordered" evidence="11">
    <location>
        <begin position="315"/>
        <end position="342"/>
    </location>
</feature>
<dbReference type="SUPFAM" id="SSF81321">
    <property type="entry name" value="Family A G protein-coupled receptor-like"/>
    <property type="match status" value="1"/>
</dbReference>
<dbReference type="OrthoDB" id="5959154at2759"/>
<keyword evidence="5 10" id="KW-0297">G-protein coupled receptor</keyword>
<keyword evidence="9 10" id="KW-0807">Transducer</keyword>
<evidence type="ECO:0000256" key="5">
    <source>
        <dbReference type="ARBA" id="ARBA00023040"/>
    </source>
</evidence>
<dbReference type="GeneID" id="110980270"/>
<keyword evidence="7 10" id="KW-0675">Receptor</keyword>
<evidence type="ECO:0000256" key="12">
    <source>
        <dbReference type="SAM" id="Phobius"/>
    </source>
</evidence>
<keyword evidence="14" id="KW-1185">Reference proteome</keyword>
<keyword evidence="6 12" id="KW-0472">Membrane</keyword>
<dbReference type="GO" id="GO:0007204">
    <property type="term" value="P:positive regulation of cytosolic calcium ion concentration"/>
    <property type="evidence" value="ECO:0007669"/>
    <property type="project" value="TreeGrafter"/>
</dbReference>
<dbReference type="Proteomes" id="UP000694845">
    <property type="component" value="Unplaced"/>
</dbReference>
<name>A0A8B7YJD1_ACAPL</name>
<evidence type="ECO:0000259" key="13">
    <source>
        <dbReference type="PROSITE" id="PS50262"/>
    </source>
</evidence>
<accession>A0A8B7YJD1</accession>
<keyword evidence="3 10" id="KW-0812">Transmembrane</keyword>
<dbReference type="RefSeq" id="XP_022092515.1">
    <property type="nucleotide sequence ID" value="XM_022236823.1"/>
</dbReference>
<evidence type="ECO:0000256" key="2">
    <source>
        <dbReference type="ARBA" id="ARBA00022475"/>
    </source>
</evidence>
<dbReference type="GO" id="GO:0005886">
    <property type="term" value="C:plasma membrane"/>
    <property type="evidence" value="ECO:0007669"/>
    <property type="project" value="UniProtKB-SubCell"/>
</dbReference>
<proteinExistence type="inferred from homology"/>
<reference evidence="15 16" key="1">
    <citation type="submission" date="2025-04" db="UniProtKB">
        <authorList>
            <consortium name="RefSeq"/>
        </authorList>
    </citation>
    <scope>IDENTIFICATION</scope>
</reference>
<feature type="region of interest" description="Disordered" evidence="11">
    <location>
        <begin position="286"/>
        <end position="305"/>
    </location>
</feature>
<feature type="domain" description="G-protein coupled receptors family 1 profile" evidence="13">
    <location>
        <begin position="61"/>
        <end position="403"/>
    </location>
</feature>
<evidence type="ECO:0000313" key="15">
    <source>
        <dbReference type="RefSeq" id="XP_022092506.1"/>
    </source>
</evidence>
<dbReference type="PANTHER" id="PTHR11866:SF16">
    <property type="entry name" value="PROSTAGLANDIN E2 RECEPTOR EP4 SUBTYPE-LIKE PROTEIN"/>
    <property type="match status" value="1"/>
</dbReference>
<dbReference type="PROSITE" id="PS00237">
    <property type="entry name" value="G_PROTEIN_RECEP_F1_1"/>
    <property type="match status" value="1"/>
</dbReference>
<dbReference type="Gene3D" id="1.20.1070.10">
    <property type="entry name" value="Rhodopsin 7-helix transmembrane proteins"/>
    <property type="match status" value="1"/>
</dbReference>
<evidence type="ECO:0000256" key="3">
    <source>
        <dbReference type="ARBA" id="ARBA00022692"/>
    </source>
</evidence>
<dbReference type="PANTHER" id="PTHR11866">
    <property type="entry name" value="G-PROTEIN COUPLED RECEPTOR FAMILY 1 MEMBER"/>
    <property type="match status" value="1"/>
</dbReference>
<feature type="transmembrane region" description="Helical" evidence="12">
    <location>
        <begin position="381"/>
        <end position="406"/>
    </location>
</feature>
<dbReference type="RefSeq" id="XP_022092506.1">
    <property type="nucleotide sequence ID" value="XM_022236814.1"/>
</dbReference>
<dbReference type="PROSITE" id="PS50262">
    <property type="entry name" value="G_PROTEIN_RECEP_F1_2"/>
    <property type="match status" value="1"/>
</dbReference>
<dbReference type="GO" id="GO:0007189">
    <property type="term" value="P:adenylate cyclase-activating G protein-coupled receptor signaling pathway"/>
    <property type="evidence" value="ECO:0007669"/>
    <property type="project" value="TreeGrafter"/>
</dbReference>
<evidence type="ECO:0000256" key="7">
    <source>
        <dbReference type="ARBA" id="ARBA00023170"/>
    </source>
</evidence>
<dbReference type="InterPro" id="IPR017452">
    <property type="entry name" value="GPCR_Rhodpsn_7TM"/>
</dbReference>
<gene>
    <name evidence="15 16" type="primary">LOC110980270</name>
</gene>
<feature type="transmembrane region" description="Helical" evidence="12">
    <location>
        <begin position="46"/>
        <end position="69"/>
    </location>
</feature>
<feature type="transmembrane region" description="Helical" evidence="12">
    <location>
        <begin position="166"/>
        <end position="193"/>
    </location>
</feature>
<dbReference type="KEGG" id="aplc:110980270"/>
<organism evidence="14 16">
    <name type="scientific">Acanthaster planci</name>
    <name type="common">Crown-of-thorns starfish</name>
    <dbReference type="NCBI Taxonomy" id="133434"/>
    <lineage>
        <taxon>Eukaryota</taxon>
        <taxon>Metazoa</taxon>
        <taxon>Echinodermata</taxon>
        <taxon>Eleutherozoa</taxon>
        <taxon>Asterozoa</taxon>
        <taxon>Asteroidea</taxon>
        <taxon>Valvatacea</taxon>
        <taxon>Valvatida</taxon>
        <taxon>Acanthasteridae</taxon>
        <taxon>Acanthaster</taxon>
    </lineage>
</organism>
<evidence type="ECO:0000256" key="9">
    <source>
        <dbReference type="ARBA" id="ARBA00023224"/>
    </source>
</evidence>
<comment type="subcellular location">
    <subcellularLocation>
        <location evidence="1">Cell membrane</location>
        <topology evidence="1">Multi-pass membrane protein</topology>
    </subcellularLocation>
</comment>
<dbReference type="Pfam" id="PF00001">
    <property type="entry name" value="7tm_1"/>
    <property type="match status" value="1"/>
</dbReference>
<protein>
    <submittedName>
        <fullName evidence="15 16">Tyramine receptor Ser-2-like</fullName>
    </submittedName>
</protein>
<dbReference type="InterPro" id="IPR008365">
    <property type="entry name" value="Prostanoid_rcpt"/>
</dbReference>
<sequence length="520" mass="57316">MGNDTVLSTIAPVHLNLTTTPIQHLPSTTKMYIPDEFDLSPATERIFVPVIVITLFVGLLANALAVFITAKCAKENKEHKLTIPGILVRALLATDTSATVFFFIRGCCLTLYRDTWIQCNLDLASNLFFSWASGLVNLLMSCDRCLALGAPFFYHVHVTRSKTYLTLTLSLLLAGVLSLLPVFGFGAYNIYIQGEYHCLAPGDLQFKATAFDFSFNVIFFTLGLGILVITYIANSVVLRQLLKLRRHFVTVLDSEMSRVQHSTEGEVHLKDGTSGVGTKAFSRSVTKNSNTIPQSNANERTGGYDYMPKNSISTIDLRDEGGPSRPMSTSRERTSMPKQPDTGKTEMRFGVMILVFSMVFTLSWLPFYIQRLVKAVTGSSSQLALVIVIYLLTLNHVIDPFVYVLMKRQYRKKLEQLGRRWRSLLCQRCRGDEAPSSTPVMRSISSTFYGNRQNSLGTTITSCTVTAGYGTAPRKGLHLPTIQVTAASPSLASEVSHMASSTEAVLDEAGSLYSGCADIP</sequence>
<keyword evidence="8" id="KW-0325">Glycoprotein</keyword>
<feature type="compositionally biased region" description="Polar residues" evidence="11">
    <location>
        <begin position="286"/>
        <end position="299"/>
    </location>
</feature>
<dbReference type="GO" id="GO:0004930">
    <property type="term" value="F:G protein-coupled receptor activity"/>
    <property type="evidence" value="ECO:0007669"/>
    <property type="project" value="UniProtKB-KW"/>
</dbReference>